<accession>A0A6A7AIU0</accession>
<evidence type="ECO:0000313" key="2">
    <source>
        <dbReference type="EMBL" id="KAF2833136.1"/>
    </source>
</evidence>
<protein>
    <submittedName>
        <fullName evidence="2">Uncharacterized protein</fullName>
    </submittedName>
</protein>
<feature type="compositionally biased region" description="Basic residues" evidence="1">
    <location>
        <begin position="43"/>
        <end position="54"/>
    </location>
</feature>
<proteinExistence type="predicted"/>
<dbReference type="AlphaFoldDB" id="A0A6A7AIU0"/>
<name>A0A6A7AIU0_9PLEO</name>
<dbReference type="EMBL" id="MU006216">
    <property type="protein sequence ID" value="KAF2833136.1"/>
    <property type="molecule type" value="Genomic_DNA"/>
</dbReference>
<sequence length="101" mass="11531">MPPVEPSVIKLISSRKTVGEKVRSDATFRSTQTTSDANTSPMLHRKPTHQHTKRPNHDSNSSPRQKETKRKKKTSIQTRIRRTFGLSLPRVTPLVIQLIFC</sequence>
<organism evidence="2 3">
    <name type="scientific">Ophiobolus disseminans</name>
    <dbReference type="NCBI Taxonomy" id="1469910"/>
    <lineage>
        <taxon>Eukaryota</taxon>
        <taxon>Fungi</taxon>
        <taxon>Dikarya</taxon>
        <taxon>Ascomycota</taxon>
        <taxon>Pezizomycotina</taxon>
        <taxon>Dothideomycetes</taxon>
        <taxon>Pleosporomycetidae</taxon>
        <taxon>Pleosporales</taxon>
        <taxon>Pleosporineae</taxon>
        <taxon>Phaeosphaeriaceae</taxon>
        <taxon>Ophiobolus</taxon>
    </lineage>
</organism>
<feature type="compositionally biased region" description="Basic residues" evidence="1">
    <location>
        <begin position="67"/>
        <end position="78"/>
    </location>
</feature>
<feature type="compositionally biased region" description="Basic and acidic residues" evidence="1">
    <location>
        <begin position="17"/>
        <end position="26"/>
    </location>
</feature>
<gene>
    <name evidence="2" type="ORF">CC86DRAFT_5556</name>
</gene>
<feature type="region of interest" description="Disordered" evidence="1">
    <location>
        <begin position="15"/>
        <end position="78"/>
    </location>
</feature>
<reference evidence="2" key="1">
    <citation type="journal article" date="2020" name="Stud. Mycol.">
        <title>101 Dothideomycetes genomes: a test case for predicting lifestyles and emergence of pathogens.</title>
        <authorList>
            <person name="Haridas S."/>
            <person name="Albert R."/>
            <person name="Binder M."/>
            <person name="Bloem J."/>
            <person name="Labutti K."/>
            <person name="Salamov A."/>
            <person name="Andreopoulos B."/>
            <person name="Baker S."/>
            <person name="Barry K."/>
            <person name="Bills G."/>
            <person name="Bluhm B."/>
            <person name="Cannon C."/>
            <person name="Castanera R."/>
            <person name="Culley D."/>
            <person name="Daum C."/>
            <person name="Ezra D."/>
            <person name="Gonzalez J."/>
            <person name="Henrissat B."/>
            <person name="Kuo A."/>
            <person name="Liang C."/>
            <person name="Lipzen A."/>
            <person name="Lutzoni F."/>
            <person name="Magnuson J."/>
            <person name="Mondo S."/>
            <person name="Nolan M."/>
            <person name="Ohm R."/>
            <person name="Pangilinan J."/>
            <person name="Park H.-J."/>
            <person name="Ramirez L."/>
            <person name="Alfaro M."/>
            <person name="Sun H."/>
            <person name="Tritt A."/>
            <person name="Yoshinaga Y."/>
            <person name="Zwiers L.-H."/>
            <person name="Turgeon B."/>
            <person name="Goodwin S."/>
            <person name="Spatafora J."/>
            <person name="Crous P."/>
            <person name="Grigoriev I."/>
        </authorList>
    </citation>
    <scope>NUCLEOTIDE SEQUENCE</scope>
    <source>
        <strain evidence="2">CBS 113818</strain>
    </source>
</reference>
<keyword evidence="3" id="KW-1185">Reference proteome</keyword>
<feature type="compositionally biased region" description="Polar residues" evidence="1">
    <location>
        <begin position="27"/>
        <end position="41"/>
    </location>
</feature>
<evidence type="ECO:0000256" key="1">
    <source>
        <dbReference type="SAM" id="MobiDB-lite"/>
    </source>
</evidence>
<evidence type="ECO:0000313" key="3">
    <source>
        <dbReference type="Proteomes" id="UP000799424"/>
    </source>
</evidence>
<dbReference type="Proteomes" id="UP000799424">
    <property type="component" value="Unassembled WGS sequence"/>
</dbReference>